<keyword evidence="2" id="KW-1185">Reference proteome</keyword>
<organism evidence="1 2">
    <name type="scientific">Hypholoma sublateritium (strain FD-334 SS-4)</name>
    <dbReference type="NCBI Taxonomy" id="945553"/>
    <lineage>
        <taxon>Eukaryota</taxon>
        <taxon>Fungi</taxon>
        <taxon>Dikarya</taxon>
        <taxon>Basidiomycota</taxon>
        <taxon>Agaricomycotina</taxon>
        <taxon>Agaricomycetes</taxon>
        <taxon>Agaricomycetidae</taxon>
        <taxon>Agaricales</taxon>
        <taxon>Agaricineae</taxon>
        <taxon>Strophariaceae</taxon>
        <taxon>Hypholoma</taxon>
    </lineage>
</organism>
<evidence type="ECO:0000313" key="2">
    <source>
        <dbReference type="Proteomes" id="UP000054270"/>
    </source>
</evidence>
<accession>A0A0D2P9B7</accession>
<dbReference type="Proteomes" id="UP000054270">
    <property type="component" value="Unassembled WGS sequence"/>
</dbReference>
<sequence length="57" mass="6492">MWLVLVRCTLYEGTSMLRDALRSLEVGVKKQKGAEKRAPRLSLYTLKENIPQRVSAS</sequence>
<dbReference type="AlphaFoldDB" id="A0A0D2P9B7"/>
<reference evidence="2" key="1">
    <citation type="submission" date="2014-04" db="EMBL/GenBank/DDBJ databases">
        <title>Evolutionary Origins and Diversification of the Mycorrhizal Mutualists.</title>
        <authorList>
            <consortium name="DOE Joint Genome Institute"/>
            <consortium name="Mycorrhizal Genomics Consortium"/>
            <person name="Kohler A."/>
            <person name="Kuo A."/>
            <person name="Nagy L.G."/>
            <person name="Floudas D."/>
            <person name="Copeland A."/>
            <person name="Barry K.W."/>
            <person name="Cichocki N."/>
            <person name="Veneault-Fourrey C."/>
            <person name="LaButti K."/>
            <person name="Lindquist E.A."/>
            <person name="Lipzen A."/>
            <person name="Lundell T."/>
            <person name="Morin E."/>
            <person name="Murat C."/>
            <person name="Riley R."/>
            <person name="Ohm R."/>
            <person name="Sun H."/>
            <person name="Tunlid A."/>
            <person name="Henrissat B."/>
            <person name="Grigoriev I.V."/>
            <person name="Hibbett D.S."/>
            <person name="Martin F."/>
        </authorList>
    </citation>
    <scope>NUCLEOTIDE SEQUENCE [LARGE SCALE GENOMIC DNA]</scope>
    <source>
        <strain evidence="2">FD-334 SS-4</strain>
    </source>
</reference>
<proteinExistence type="predicted"/>
<name>A0A0D2P9B7_HYPSF</name>
<protein>
    <submittedName>
        <fullName evidence="1">Uncharacterized protein</fullName>
    </submittedName>
</protein>
<dbReference type="EMBL" id="KN817533">
    <property type="protein sequence ID" value="KJA25151.1"/>
    <property type="molecule type" value="Genomic_DNA"/>
</dbReference>
<evidence type="ECO:0000313" key="1">
    <source>
        <dbReference type="EMBL" id="KJA25151.1"/>
    </source>
</evidence>
<gene>
    <name evidence="1" type="ORF">HYPSUDRAFT_440314</name>
</gene>